<feature type="domain" description="TiaS-like TCKD" evidence="7">
    <location>
        <begin position="2"/>
        <end position="127"/>
    </location>
</feature>
<dbReference type="HAMAP" id="MF_01892">
    <property type="entry name" value="tRNA_Ile2_agm2C_synt"/>
    <property type="match status" value="1"/>
</dbReference>
<dbReference type="InterPro" id="IPR024913">
    <property type="entry name" value="tRNA_Ile2__agm2C_synt"/>
</dbReference>
<keyword evidence="1" id="KW-0963">Cytoplasm</keyword>
<name>A0A0W8F6A2_9ZZZZ</name>
<accession>A0A0W8F6A2</accession>
<dbReference type="CDD" id="cd04482">
    <property type="entry name" value="RPA2_OBF_like"/>
    <property type="match status" value="1"/>
</dbReference>
<evidence type="ECO:0000313" key="9">
    <source>
        <dbReference type="EMBL" id="KUG16302.1"/>
    </source>
</evidence>
<feature type="domain" description="TiaS C-terminal zinc ribbon" evidence="8">
    <location>
        <begin position="351"/>
        <end position="390"/>
    </location>
</feature>
<evidence type="ECO:0000256" key="3">
    <source>
        <dbReference type="ARBA" id="ARBA00022694"/>
    </source>
</evidence>
<keyword evidence="5" id="KW-0067">ATP-binding</keyword>
<dbReference type="GO" id="GO:0016879">
    <property type="term" value="F:ligase activity, forming carbon-nitrogen bonds"/>
    <property type="evidence" value="ECO:0007669"/>
    <property type="project" value="InterPro"/>
</dbReference>
<dbReference type="AlphaFoldDB" id="A0A0W8F6A2"/>
<dbReference type="Gene3D" id="3.90.600.20">
    <property type="match status" value="1"/>
</dbReference>
<evidence type="ECO:0000256" key="2">
    <source>
        <dbReference type="ARBA" id="ARBA00022598"/>
    </source>
</evidence>
<comment type="caution">
    <text evidence="9">The sequence shown here is derived from an EMBL/GenBank/DDBJ whole genome shotgun (WGS) entry which is preliminary data.</text>
</comment>
<gene>
    <name evidence="9" type="ORF">ASZ90_013974</name>
</gene>
<organism evidence="9">
    <name type="scientific">hydrocarbon metagenome</name>
    <dbReference type="NCBI Taxonomy" id="938273"/>
    <lineage>
        <taxon>unclassified sequences</taxon>
        <taxon>metagenomes</taxon>
        <taxon>ecological metagenomes</taxon>
    </lineage>
</organism>
<dbReference type="EMBL" id="LNQE01001503">
    <property type="protein sequence ID" value="KUG16302.1"/>
    <property type="molecule type" value="Genomic_DNA"/>
</dbReference>
<dbReference type="InterPro" id="IPR053870">
    <property type="entry name" value="TiaS-like_TCKD"/>
</dbReference>
<dbReference type="InterPro" id="IPR013696">
    <property type="entry name" value="TiaS_FLD"/>
</dbReference>
<evidence type="ECO:0000259" key="7">
    <source>
        <dbReference type="Pfam" id="PF22641"/>
    </source>
</evidence>
<evidence type="ECO:0000256" key="4">
    <source>
        <dbReference type="ARBA" id="ARBA00022741"/>
    </source>
</evidence>
<evidence type="ECO:0000259" key="6">
    <source>
        <dbReference type="Pfam" id="PF08489"/>
    </source>
</evidence>
<dbReference type="Pfam" id="PF22641">
    <property type="entry name" value="TiaS_TCKD"/>
    <property type="match status" value="1"/>
</dbReference>
<evidence type="ECO:0000259" key="8">
    <source>
        <dbReference type="Pfam" id="PF23783"/>
    </source>
</evidence>
<dbReference type="GO" id="GO:0002101">
    <property type="term" value="P:tRNA wobble cytosine modification"/>
    <property type="evidence" value="ECO:0007669"/>
    <property type="project" value="InterPro"/>
</dbReference>
<proteinExistence type="inferred from homology"/>
<dbReference type="GO" id="GO:0005524">
    <property type="term" value="F:ATP binding"/>
    <property type="evidence" value="ECO:0007669"/>
    <property type="project" value="UniProtKB-KW"/>
</dbReference>
<protein>
    <submittedName>
        <fullName evidence="9">Ob-fold nucleic acid binding domain protein</fullName>
    </submittedName>
</protein>
<dbReference type="Gene3D" id="3.30.70.2200">
    <property type="match status" value="1"/>
</dbReference>
<keyword evidence="2" id="KW-0436">Ligase</keyword>
<keyword evidence="3" id="KW-0819">tRNA processing</keyword>
<dbReference type="Gene3D" id="2.40.50.1010">
    <property type="match status" value="1"/>
</dbReference>
<dbReference type="PANTHER" id="PTHR40705">
    <property type="entry name" value="TRNA(ILE2) 2-AGMATINYLCYTIDINE SYNTHETASE TIAS"/>
    <property type="match status" value="1"/>
</dbReference>
<keyword evidence="4" id="KW-0547">Nucleotide-binding</keyword>
<dbReference type="Pfam" id="PF08489">
    <property type="entry name" value="TiaS_FLD"/>
    <property type="match status" value="1"/>
</dbReference>
<feature type="domain" description="TiaS FLD" evidence="6">
    <location>
        <begin position="135"/>
        <end position="247"/>
    </location>
</feature>
<reference evidence="9" key="1">
    <citation type="journal article" date="2015" name="Proc. Natl. Acad. Sci. U.S.A.">
        <title>Networks of energetic and metabolic interactions define dynamics in microbial communities.</title>
        <authorList>
            <person name="Embree M."/>
            <person name="Liu J.K."/>
            <person name="Al-Bassam M.M."/>
            <person name="Zengler K."/>
        </authorList>
    </citation>
    <scope>NUCLEOTIDE SEQUENCE</scope>
</reference>
<evidence type="ECO:0000256" key="5">
    <source>
        <dbReference type="ARBA" id="ARBA00022840"/>
    </source>
</evidence>
<sequence length="423" mass="47550">MFIGIDDTDSERGLCTTYLAAVLMERLVSWGEIEGLPRLIRLNPCARYKTRGNAALAFSLKSSRPDMVKRIALQTLLELSDFSGSNTNPGLVIAEEVTERMRAFYRSAVTEILSIDSARRLLDEEGIWYRGFKKGRGLIGALAAVGADLPDWTYELIAYRQRSRWGTPRFIDPATVWEADRLTYPQTWDTVDHHNHRVVFAPHSADPVLFGIRGSDPVAIKRAFETIRSEPVERYVLYQTNQGTDAHILEGQIARAKDSQSYRLHGFVAGPARVIAGGHVFLTLHNEGVGLNGGGRIECAAFEPTKNFRNIIKELRPGDELEVFGSVRDGTLNLEKINILHLAPEKVQAAPLCPQCHRRMESAGKGQGYRCRRCKTRSSSREIENLARDLETGFYEVPPCARRHLSMPLVRLKQKDLCIHPSR</sequence>
<dbReference type="PANTHER" id="PTHR40705:SF1">
    <property type="entry name" value="TRNA(ILE2) 2-AGMATINYLCYTIDINE SYNTHETASE TIAS"/>
    <property type="match status" value="1"/>
</dbReference>
<dbReference type="InterPro" id="IPR055394">
    <property type="entry name" value="Zn_ribbon_TiaS"/>
</dbReference>
<dbReference type="Pfam" id="PF23783">
    <property type="entry name" value="Zn_ribbon_TiaS"/>
    <property type="match status" value="1"/>
</dbReference>
<evidence type="ECO:0000256" key="1">
    <source>
        <dbReference type="ARBA" id="ARBA00022490"/>
    </source>
</evidence>